<sequence length="145" mass="15417">MDYTEKEQALAQACAEYMMANDTASRILGIHIDRVSSGCATASMTVTGAMLNGHLTCHGGYIFSLADTAFALACNSQNQAAVAASCTIDYILPALKGDVLTAHAKLSHQGGRTGIYLVQMCNQDNQTVALFKGNSTRIKRTVLPQ</sequence>
<dbReference type="Gene3D" id="3.10.129.10">
    <property type="entry name" value="Hotdog Thioesterase"/>
    <property type="match status" value="1"/>
</dbReference>
<dbReference type="Proteomes" id="UP000315947">
    <property type="component" value="Chromosome"/>
</dbReference>
<name>A0ABX5WWZ5_9GAMM</name>
<dbReference type="PANTHER" id="PTHR42856:SF1">
    <property type="entry name" value="ACYL-COENZYME A THIOESTERASE PAAI"/>
    <property type="match status" value="1"/>
</dbReference>
<dbReference type="InterPro" id="IPR003736">
    <property type="entry name" value="PAAI_dom"/>
</dbReference>
<accession>A0ABX5WWZ5</accession>
<evidence type="ECO:0000256" key="1">
    <source>
        <dbReference type="ARBA" id="ARBA00022801"/>
    </source>
</evidence>
<keyword evidence="1" id="KW-0378">Hydrolase</keyword>
<dbReference type="InterPro" id="IPR006683">
    <property type="entry name" value="Thioestr_dom"/>
</dbReference>
<organism evidence="3 4">
    <name type="scientific">Shewanella psychropiezotolerans</name>
    <dbReference type="NCBI Taxonomy" id="2593655"/>
    <lineage>
        <taxon>Bacteria</taxon>
        <taxon>Pseudomonadati</taxon>
        <taxon>Pseudomonadota</taxon>
        <taxon>Gammaproteobacteria</taxon>
        <taxon>Alteromonadales</taxon>
        <taxon>Shewanellaceae</taxon>
        <taxon>Shewanella</taxon>
    </lineage>
</organism>
<evidence type="ECO:0000313" key="4">
    <source>
        <dbReference type="Proteomes" id="UP000315947"/>
    </source>
</evidence>
<dbReference type="Pfam" id="PF03061">
    <property type="entry name" value="4HBT"/>
    <property type="match status" value="1"/>
</dbReference>
<dbReference type="CDD" id="cd03443">
    <property type="entry name" value="PaaI_thioesterase"/>
    <property type="match status" value="1"/>
</dbReference>
<dbReference type="EMBL" id="CP041614">
    <property type="protein sequence ID" value="QDO83311.1"/>
    <property type="molecule type" value="Genomic_DNA"/>
</dbReference>
<reference evidence="3 4" key="1">
    <citation type="submission" date="2019-07" db="EMBL/GenBank/DDBJ databases">
        <title>Shewanella sp. YLB-06 whole genomic sequence.</title>
        <authorList>
            <person name="Yu L."/>
        </authorList>
    </citation>
    <scope>NUCLEOTIDE SEQUENCE [LARGE SCALE GENOMIC DNA]</scope>
    <source>
        <strain evidence="3 4">YLB-06</strain>
    </source>
</reference>
<dbReference type="InterPro" id="IPR029069">
    <property type="entry name" value="HotDog_dom_sf"/>
</dbReference>
<gene>
    <name evidence="3" type="primary">paaI</name>
    <name evidence="3" type="ORF">FM037_08825</name>
</gene>
<dbReference type="RefSeq" id="WP_144045690.1">
    <property type="nucleotide sequence ID" value="NZ_CP041614.1"/>
</dbReference>
<dbReference type="SUPFAM" id="SSF54637">
    <property type="entry name" value="Thioesterase/thiol ester dehydrase-isomerase"/>
    <property type="match status" value="1"/>
</dbReference>
<dbReference type="NCBIfam" id="TIGR02286">
    <property type="entry name" value="PaaD"/>
    <property type="match status" value="1"/>
</dbReference>
<dbReference type="InterPro" id="IPR052723">
    <property type="entry name" value="Acyl-CoA_thioesterase_PaaI"/>
</dbReference>
<dbReference type="NCBIfam" id="TIGR00369">
    <property type="entry name" value="unchar_dom_1"/>
    <property type="match status" value="1"/>
</dbReference>
<keyword evidence="4" id="KW-1185">Reference proteome</keyword>
<protein>
    <submittedName>
        <fullName evidence="3">Hydroxyphenylacetyl-CoA thioesterase PaaI</fullName>
    </submittedName>
</protein>
<dbReference type="PANTHER" id="PTHR42856">
    <property type="entry name" value="ACYL-COENZYME A THIOESTERASE PAAI"/>
    <property type="match status" value="1"/>
</dbReference>
<feature type="domain" description="Thioesterase" evidence="2">
    <location>
        <begin position="56"/>
        <end position="128"/>
    </location>
</feature>
<evidence type="ECO:0000313" key="3">
    <source>
        <dbReference type="EMBL" id="QDO83311.1"/>
    </source>
</evidence>
<dbReference type="InterPro" id="IPR011973">
    <property type="entry name" value="PaaD"/>
</dbReference>
<proteinExistence type="predicted"/>
<evidence type="ECO:0000259" key="2">
    <source>
        <dbReference type="Pfam" id="PF03061"/>
    </source>
</evidence>